<dbReference type="Gene3D" id="3.40.50.1110">
    <property type="entry name" value="SGNH hydrolase"/>
    <property type="match status" value="1"/>
</dbReference>
<reference evidence="1 2" key="1">
    <citation type="submission" date="2024-09" db="EMBL/GenBank/DDBJ databases">
        <title>The Natural Products Discovery Center: Release of the First 8490 Sequenced Strains for Exploring Actinobacteria Biosynthetic Diversity.</title>
        <authorList>
            <person name="Kalkreuter E."/>
            <person name="Kautsar S.A."/>
            <person name="Yang D."/>
            <person name="Bader C.D."/>
            <person name="Teijaro C.N."/>
            <person name="Fluegel L."/>
            <person name="Davis C.M."/>
            <person name="Simpson J.R."/>
            <person name="Lauterbach L."/>
            <person name="Steele A.D."/>
            <person name="Gui C."/>
            <person name="Meng S."/>
            <person name="Li G."/>
            <person name="Viehrig K."/>
            <person name="Ye F."/>
            <person name="Su P."/>
            <person name="Kiefer A.F."/>
            <person name="Nichols A."/>
            <person name="Cepeda A.J."/>
            <person name="Yan W."/>
            <person name="Fan B."/>
            <person name="Jiang Y."/>
            <person name="Adhikari A."/>
            <person name="Zheng C.-J."/>
            <person name="Schuster L."/>
            <person name="Cowan T.M."/>
            <person name="Smanski M.J."/>
            <person name="Chevrette M.G."/>
            <person name="De Carvalho L.P.S."/>
            <person name="Shen B."/>
        </authorList>
    </citation>
    <scope>NUCLEOTIDE SEQUENCE [LARGE SCALE GENOMIC DNA]</scope>
    <source>
        <strain evidence="1 2">NPDC059500</strain>
    </source>
</reference>
<dbReference type="RefSeq" id="WP_381838991.1">
    <property type="nucleotide sequence ID" value="NZ_JBHYTS010000001.1"/>
</dbReference>
<name>A0ABW6GX43_9ACTN</name>
<sequence length="684" mass="74147">MNTDDLNRTYTRRLSELLSSADGAATLALLQKLQRAHAPEAPAPDADAGTDTVGVWRRTGTELVRDAGRREEWRYWADLERVPLPVDRRRVVLLGESAARGYFFDPAHNLATLLGDALGRISGLSDVQVVDLARTNATHVDLEATAHQAVALAPDALVVLAGNNWHNLDLTPGQMQLLAGELRSGGFGAARTLFHRLVVEQAGRTLDALAATAHAAGAPITLVVPEFNLADWQDERSLVCPVLPGEDSRVWLELRAQAQLHLARGEHEQGAAVAERMRRLDGGSSHVSARLLADALAGHRPAEAEQALVTAKDTVVSPFTLHSPRVLAAVQDEMRRKADEHGFLLVDLPKLLRAADGDRAPGRRFFMDYCHLTFEGLALTAAAAAARLADQLGAPATTTEELLSAQTRPASATLAVAHFLAAVHNSHYGQPAHILRHHLDEALAHDPAVAVHLENYLDYQTRVTPHWMCASYEKSAQVPELARYLVVSDTRLTGKLADHDLREEMVRALESTGVPTAKRYEDLLVAEHARAESDLLVDAAQAATFRERRGSGVGTRTAFLRAADLTSEFHLVVDEPTDTELRLTWRLPAGETDADTVQVAVNGTALAAQRLGTAWQNTELTLPAALLRRGRNVITIGWPLRAVDGHRLVEDAAAALERGTTPSGFPAYGHLFACTARPLAATRD</sequence>
<dbReference type="Proteomes" id="UP001599756">
    <property type="component" value="Unassembled WGS sequence"/>
</dbReference>
<dbReference type="SUPFAM" id="SSF52266">
    <property type="entry name" value="SGNH hydrolase"/>
    <property type="match status" value="1"/>
</dbReference>
<dbReference type="InterPro" id="IPR036514">
    <property type="entry name" value="SGNH_hydro_sf"/>
</dbReference>
<evidence type="ECO:0000313" key="1">
    <source>
        <dbReference type="EMBL" id="MFE1748948.1"/>
    </source>
</evidence>
<accession>A0ABW6GX43</accession>
<comment type="caution">
    <text evidence="1">The sequence shown here is derived from an EMBL/GenBank/DDBJ whole genome shotgun (WGS) entry which is preliminary data.</text>
</comment>
<gene>
    <name evidence="1" type="ORF">ACFW88_00070</name>
</gene>
<evidence type="ECO:0008006" key="3">
    <source>
        <dbReference type="Google" id="ProtNLM"/>
    </source>
</evidence>
<protein>
    <recommendedName>
        <fullName evidence="3">SGNH hydrolase-type esterase domain-containing protein</fullName>
    </recommendedName>
</protein>
<proteinExistence type="predicted"/>
<organism evidence="1 2">
    <name type="scientific">Streptomyces anandii</name>
    <dbReference type="NCBI Taxonomy" id="285454"/>
    <lineage>
        <taxon>Bacteria</taxon>
        <taxon>Bacillati</taxon>
        <taxon>Actinomycetota</taxon>
        <taxon>Actinomycetes</taxon>
        <taxon>Kitasatosporales</taxon>
        <taxon>Streptomycetaceae</taxon>
        <taxon>Streptomyces</taxon>
    </lineage>
</organism>
<dbReference type="EMBL" id="JBHYTS010000001">
    <property type="protein sequence ID" value="MFE1748948.1"/>
    <property type="molecule type" value="Genomic_DNA"/>
</dbReference>
<keyword evidence="2" id="KW-1185">Reference proteome</keyword>
<evidence type="ECO:0000313" key="2">
    <source>
        <dbReference type="Proteomes" id="UP001599756"/>
    </source>
</evidence>